<feature type="domain" description="Big-1" evidence="5">
    <location>
        <begin position="522"/>
        <end position="629"/>
    </location>
</feature>
<feature type="domain" description="Big-1" evidence="5">
    <location>
        <begin position="1143"/>
        <end position="1233"/>
    </location>
</feature>
<evidence type="ECO:0000256" key="4">
    <source>
        <dbReference type="ARBA" id="ARBA00023237"/>
    </source>
</evidence>
<dbReference type="InterPro" id="IPR036779">
    <property type="entry name" value="LysM_dom_sf"/>
</dbReference>
<gene>
    <name evidence="7" type="ORF">E1B03_07390</name>
</gene>
<dbReference type="Gene3D" id="2.60.40.10">
    <property type="entry name" value="Immunoglobulins"/>
    <property type="match status" value="12"/>
</dbReference>
<feature type="domain" description="Big-1" evidence="5">
    <location>
        <begin position="843"/>
        <end position="933"/>
    </location>
</feature>
<dbReference type="InterPro" id="IPR013783">
    <property type="entry name" value="Ig-like_fold"/>
</dbReference>
<dbReference type="EMBL" id="CP037864">
    <property type="protein sequence ID" value="QBM22274.1"/>
    <property type="molecule type" value="Genomic_DNA"/>
</dbReference>
<dbReference type="Pfam" id="PF01476">
    <property type="entry name" value="LysM"/>
    <property type="match status" value="1"/>
</dbReference>
<evidence type="ECO:0000313" key="8">
    <source>
        <dbReference type="Proteomes" id="UP000293850"/>
    </source>
</evidence>
<evidence type="ECO:0000256" key="1">
    <source>
        <dbReference type="ARBA" id="ARBA00004442"/>
    </source>
</evidence>
<dbReference type="InterPro" id="IPR018392">
    <property type="entry name" value="LysM"/>
</dbReference>
<dbReference type="CDD" id="cd00118">
    <property type="entry name" value="LysM"/>
    <property type="match status" value="1"/>
</dbReference>
<reference evidence="7 8" key="1">
    <citation type="submission" date="2019-03" db="EMBL/GenBank/DDBJ databases">
        <title>Complete genome sequence of an arsenate-respiring bacteria, Citrobacter sp. LY-1.</title>
        <authorList>
            <person name="Wang H."/>
            <person name="Liu Y."/>
            <person name="Li Q."/>
            <person name="Huang J."/>
        </authorList>
    </citation>
    <scope>NUCLEOTIDE SEQUENCE [LARGE SCALE GENOMIC DNA]</scope>
    <source>
        <strain evidence="7 8">LY-1</strain>
    </source>
</reference>
<dbReference type="Pfam" id="PF02369">
    <property type="entry name" value="Big_1"/>
    <property type="match status" value="9"/>
</dbReference>
<accession>A0A4P6WHQ5</accession>
<dbReference type="InterPro" id="IPR051715">
    <property type="entry name" value="Intimin-Invasin_domain"/>
</dbReference>
<dbReference type="PROSITE" id="PS51127">
    <property type="entry name" value="BIG1"/>
    <property type="match status" value="8"/>
</dbReference>
<dbReference type="PROSITE" id="PS51782">
    <property type="entry name" value="LYSM"/>
    <property type="match status" value="1"/>
</dbReference>
<evidence type="ECO:0008006" key="9">
    <source>
        <dbReference type="Google" id="ProtNLM"/>
    </source>
</evidence>
<dbReference type="GO" id="GO:0007155">
    <property type="term" value="P:cell adhesion"/>
    <property type="evidence" value="ECO:0007669"/>
    <property type="project" value="InterPro"/>
</dbReference>
<dbReference type="PANTHER" id="PTHR39576">
    <property type="entry name" value="ATTACHING AND EFFACING PROTEIN HOMOLOG-RELATED-RELATED"/>
    <property type="match status" value="1"/>
</dbReference>
<dbReference type="SMART" id="SM00257">
    <property type="entry name" value="LysM"/>
    <property type="match status" value="1"/>
</dbReference>
<dbReference type="GO" id="GO:0009279">
    <property type="term" value="C:cell outer membrane"/>
    <property type="evidence" value="ECO:0007669"/>
    <property type="project" value="UniProtKB-SubCell"/>
</dbReference>
<name>A0A4P6WHQ5_9ENTR</name>
<dbReference type="Proteomes" id="UP000293850">
    <property type="component" value="Chromosome"/>
</dbReference>
<feature type="domain" description="Big-1" evidence="5">
    <location>
        <begin position="1043"/>
        <end position="1133"/>
    </location>
</feature>
<dbReference type="InterPro" id="IPR003344">
    <property type="entry name" value="Big_1_dom"/>
</dbReference>
<dbReference type="Gene3D" id="2.40.160.160">
    <property type="entry name" value="Inverse autotransporter, beta-domain"/>
    <property type="match status" value="1"/>
</dbReference>
<evidence type="ECO:0000313" key="7">
    <source>
        <dbReference type="EMBL" id="QBM22274.1"/>
    </source>
</evidence>
<comment type="subcellular location">
    <subcellularLocation>
        <location evidence="1">Cell outer membrane</location>
    </subcellularLocation>
</comment>
<evidence type="ECO:0000256" key="3">
    <source>
        <dbReference type="ARBA" id="ARBA00023136"/>
    </source>
</evidence>
<dbReference type="InterPro" id="IPR003535">
    <property type="entry name" value="Intimin/invasin_bac"/>
</dbReference>
<dbReference type="Gene3D" id="3.10.350.10">
    <property type="entry name" value="LysM domain"/>
    <property type="match status" value="1"/>
</dbReference>
<dbReference type="FunFam" id="2.40.160.160:FF:000001">
    <property type="entry name" value="Intimin-like inverse autotransporter SinH"/>
    <property type="match status" value="1"/>
</dbReference>
<keyword evidence="8" id="KW-1185">Reference proteome</keyword>
<proteinExistence type="inferred from homology"/>
<protein>
    <recommendedName>
        <fullName evidence="9">Invasin</fullName>
    </recommendedName>
</protein>
<evidence type="ECO:0000256" key="2">
    <source>
        <dbReference type="ARBA" id="ARBA00010116"/>
    </source>
</evidence>
<organism evidence="7 8">
    <name type="scientific">Citrobacter arsenatis</name>
    <dbReference type="NCBI Taxonomy" id="2546350"/>
    <lineage>
        <taxon>Bacteria</taxon>
        <taxon>Pseudomonadati</taxon>
        <taxon>Pseudomonadota</taxon>
        <taxon>Gammaproteobacteria</taxon>
        <taxon>Enterobacterales</taxon>
        <taxon>Enterobacteriaceae</taxon>
        <taxon>Citrobacter</taxon>
    </lineage>
</organism>
<dbReference type="Pfam" id="PF11924">
    <property type="entry name" value="IAT_beta"/>
    <property type="match status" value="1"/>
</dbReference>
<evidence type="ECO:0000259" key="5">
    <source>
        <dbReference type="PROSITE" id="PS51127"/>
    </source>
</evidence>
<dbReference type="KEGG" id="cars:E1B03_07390"/>
<dbReference type="InterPro" id="IPR038177">
    <property type="entry name" value="IAT_beta_sf"/>
</dbReference>
<keyword evidence="3" id="KW-0472">Membrane</keyword>
<sequence>MRKFFRRFVWINIIIQFLFPVTVAFTPAIAGAGSERRFLNTPSANATVDIPTQVYILQPGESVDSVAAKFNMSTDALKKLNQLRTFSRGFNTLQAGDELDVPLTPFPEIAWGENDQLPSVDNEREKNIAGIASRAGSFLANNPDTDAAVTLGKSMATTAASSEVQEFLNRFGTARVQLETDKKLSLKNSQLDLLVPLYDRGDRVVFTQGSLHRTDDRNQSNLGVGIRHFTSDYMLGANTFGDYDLSREHARAGIGAEYWRDFVKLSANGYFRLTGWKDSPDVRDYDERPANGWDVRTQGWLPFAPQLGGKLTWEQYYGKEVALFGKNNRQRNPFAVTAGLEYTPIPLLSLNAEQRQGASGKNDTRMGIGFNYQLGMPWHQQIDPSSVAAMRSLAGSRYDLVDRNNNIVLEYRQQEVLRISLPDVTEARSSELIRIPVTLHQDKYGLKETQWTSSPGFVEQGGTLQKRSEREIDVRVPAYTQSVRGGAVQEYTLTAVSFDNKGNRSNTASTIIRVSPSHHEMGELVVTPKIPVVADNSQFVSLTAAVNDESGFAVPGQQLTFSVSGLMDENNNPAATLYTDTQSNSKTLSVTTDANGKGTVMLRSKVAKTGSVTVTTDDGSTREAQVVFVADANTATLSGLNVTKNHAHADGLSSNEIEAVVLDAQGNPLANFTVEADADNDGVVDTSLLTDAKGKTTLKITNERAGETNVVVRSGSATRATLSTTVNFVVDKSAAHIAEGDLKVTAGAKANGMDSNAVTIKVTDTRGNIAEGVIVDVSAVGETAEATVTADTFVSNDEGLVNAIIRTQTAGEYKVNASIRESGSSTDTTTHFIADQDSASITDSNLSVASGAKADGQAGNAVVALVTDAQGNPVAKAEVTFTADNTGATFAPAVVTTGDDGRASTTLTSTVAGKIIVTATVGSNATSKETAFIADQDSASITDSNLSVASGAKADGQAGNAVVALVTDAQGNPVAKAEVTFTADNTGATFAPAVVTTGDDGRASTTLTSTVAGKIIVTATVGNNATSKETAFIADQDSASITDSNLSVASGAKADGQAGNAVVALVTDAQGNPVAKAEVTFTADNTGATFAPAVVTTGDDGRASTTLTSTVAGKIIVTATVGNNATSKETAFIADQDSASITDSNLSVASGAKADGQAGNAVVALVTDAQGNPVAKAEVTFTADNTGATFAPAVVTTGDDGRASTTLTSTVAGKIIVTATVGNNATSKETAFIADQDSASITDSNLSVASGAKADGQAGNAVVALVTDAQGNPVAKAEVTFTADNTGATFAPAVVTTGDDGRASTTLTSTVAGKIIVTATVGNNATSKETAFIADQDSASITDSNLSVASGAKADGQAGNAVVALVTDAQGNPVAKAEVTFTADNTGATFAPAVVTTGDDGRASTTLTSTVAGKIIVTATVGSNATSKETAFIADQDSANITDSNLSVASGAKADGQAGNAVVALVTDAQGNPVAKAEVTFTADNTGATFAPAVVTTGDDGRASTTLTSTVAGKIIVTATVGNNATSKETAFVVGEAAFSRSEVAVDKDTYTSGDDMVVTVTLNDEHGNAVINQADELNTSTVDVYNATIKEGSSWQDEGRGKYIATFTAVKATNSATAKLQLSDWDTGVTSRPYSIVAGEPVASTSTFTRNANGYLVNQEMIFTLTLRDGNRNVVRMEPESVLSDATFKTPGSGTVINKLEMNSNGSYSFTIKASAKGEDLQASFRLNDWASDIVTTNYDVMPIFSNVRGLHSTNTGRGLNGPNEGFFGAQFVLDLRGGGDRTDYNWRTNADWATVDESGVVMLKTTIASHQAREVTVTATPKNGKTFGILRHTFKLDRWISVYNNEVTYPNALESCASLDMRLPANMSDGFSSFWGDKVKYEQSVIPSDLHDSGVHFWMEPTNPSSGTYPYNWFRYPSVNGISSGTSAKYGTSRYLCIEDF</sequence>
<dbReference type="PANTHER" id="PTHR39576:SF2">
    <property type="entry name" value="ATTACHING AND EFFACING PROTEIN HOMOLOG-RELATED"/>
    <property type="match status" value="1"/>
</dbReference>
<feature type="domain" description="Big-1" evidence="5">
    <location>
        <begin position="943"/>
        <end position="1033"/>
    </location>
</feature>
<dbReference type="SMART" id="SM00634">
    <property type="entry name" value="BID_1"/>
    <property type="match status" value="11"/>
</dbReference>
<comment type="similarity">
    <text evidence="2">Belongs to the intimin/invasin family.</text>
</comment>
<keyword evidence="4" id="KW-0998">Cell outer membrane</keyword>
<feature type="domain" description="Big-1" evidence="5">
    <location>
        <begin position="1243"/>
        <end position="1333"/>
    </location>
</feature>
<dbReference type="PRINTS" id="PR01369">
    <property type="entry name" value="INTIMIN"/>
</dbReference>
<dbReference type="InterPro" id="IPR024519">
    <property type="entry name" value="IAT_beta"/>
</dbReference>
<feature type="domain" description="Big-1" evidence="5">
    <location>
        <begin position="1443"/>
        <end position="1533"/>
    </location>
</feature>
<feature type="domain" description="Big-1" evidence="5">
    <location>
        <begin position="1343"/>
        <end position="1433"/>
    </location>
</feature>
<feature type="domain" description="LysM" evidence="6">
    <location>
        <begin position="53"/>
        <end position="101"/>
    </location>
</feature>
<dbReference type="SUPFAM" id="SSF49373">
    <property type="entry name" value="Invasin/intimin cell-adhesion fragments"/>
    <property type="match status" value="12"/>
</dbReference>
<evidence type="ECO:0000259" key="6">
    <source>
        <dbReference type="PROSITE" id="PS51782"/>
    </source>
</evidence>
<dbReference type="InterPro" id="IPR008964">
    <property type="entry name" value="Invasin/intimin_cell_adhesion"/>
</dbReference>